<dbReference type="STRING" id="931626.Awo_c26340"/>
<dbReference type="HOGENOM" id="CLU_1500373_0_0_9"/>
<keyword evidence="2" id="KW-1185">Reference proteome</keyword>
<dbReference type="EMBL" id="CP002987">
    <property type="protein sequence ID" value="AFA49390.1"/>
    <property type="molecule type" value="Genomic_DNA"/>
</dbReference>
<dbReference type="Pfam" id="PF07963">
    <property type="entry name" value="N_methyl"/>
    <property type="match status" value="1"/>
</dbReference>
<protein>
    <recommendedName>
        <fullName evidence="3">Prepilin-type N-terminal cleavage/methylation domain-containing protein</fullName>
    </recommendedName>
</protein>
<name>H6LEU7_ACEWD</name>
<gene>
    <name evidence="1" type="ordered locus">Awo_c26340</name>
</gene>
<evidence type="ECO:0000313" key="1">
    <source>
        <dbReference type="EMBL" id="AFA49390.1"/>
    </source>
</evidence>
<dbReference type="Proteomes" id="UP000007177">
    <property type="component" value="Chromosome"/>
</dbReference>
<reference evidence="1 2" key="2">
    <citation type="journal article" date="2012" name="PLoS ONE">
        <title>An ancient pathway combining carbon dioxide fixation with the generation and utilization of a sodium ion gradient for ATP synthesis.</title>
        <authorList>
            <person name="Poehlein A."/>
            <person name="Schmidt S."/>
            <person name="Kaster A.K."/>
            <person name="Goenrich M."/>
            <person name="Vollmers J."/>
            <person name="Thurmer A."/>
            <person name="Bertsch J."/>
            <person name="Schuchmann K."/>
            <person name="Voigt B."/>
            <person name="Hecker M."/>
            <person name="Daniel R."/>
            <person name="Thauer R.K."/>
            <person name="Gottschalk G."/>
            <person name="Muller V."/>
        </authorList>
    </citation>
    <scope>NUCLEOTIDE SEQUENCE [LARGE SCALE GENOMIC DNA]</scope>
    <source>
        <strain evidence="2">ATCC 29683 / DSM 1030 / JCM 2381 / KCTC 1655 / WB1</strain>
    </source>
</reference>
<reference evidence="2" key="1">
    <citation type="submission" date="2011-07" db="EMBL/GenBank/DDBJ databases">
        <title>Complete genome sequence of Acetobacterium woodii.</title>
        <authorList>
            <person name="Poehlein A."/>
            <person name="Schmidt S."/>
            <person name="Kaster A.-K."/>
            <person name="Goenrich M."/>
            <person name="Vollmers J."/>
            <person name="Thuermer A."/>
            <person name="Gottschalk G."/>
            <person name="Thauer R.K."/>
            <person name="Daniel R."/>
            <person name="Mueller V."/>
        </authorList>
    </citation>
    <scope>NUCLEOTIDE SEQUENCE [LARGE SCALE GENOMIC DNA]</scope>
    <source>
        <strain evidence="2">ATCC 29683 / DSM 1030 / JCM 2381 / KCTC 1655 / WB1</strain>
    </source>
</reference>
<dbReference type="KEGG" id="awo:Awo_c26340"/>
<dbReference type="OrthoDB" id="1778840at2"/>
<dbReference type="AlphaFoldDB" id="H6LEU7"/>
<dbReference type="NCBIfam" id="TIGR02532">
    <property type="entry name" value="IV_pilin_GFxxxE"/>
    <property type="match status" value="1"/>
</dbReference>
<dbReference type="InterPro" id="IPR045584">
    <property type="entry name" value="Pilin-like"/>
</dbReference>
<accession>H6LEU7</accession>
<evidence type="ECO:0000313" key="2">
    <source>
        <dbReference type="Proteomes" id="UP000007177"/>
    </source>
</evidence>
<sequence>MMKNNKTLFCNRIQTKRYFDRTMIDKNRSDDKKGYTLMELLISLAILSLLTVAMVSTGFSNRERISDVAYQAECEKILYALLQYQNEAIMDGYRRQVRFLEGRMQVSWTKAGVNYKAYVPVETLTFTGSYTGATALNLYQHGTVSQGGTINLISFKGKINRIIVQVGNGRIYLDEALSE</sequence>
<organism evidence="1 2">
    <name type="scientific">Acetobacterium woodii (strain ATCC 29683 / DSM 1030 / JCM 2381 / KCTC 1655 / WB1)</name>
    <dbReference type="NCBI Taxonomy" id="931626"/>
    <lineage>
        <taxon>Bacteria</taxon>
        <taxon>Bacillati</taxon>
        <taxon>Bacillota</taxon>
        <taxon>Clostridia</taxon>
        <taxon>Eubacteriales</taxon>
        <taxon>Eubacteriaceae</taxon>
        <taxon>Acetobacterium</taxon>
    </lineage>
</organism>
<evidence type="ECO:0008006" key="3">
    <source>
        <dbReference type="Google" id="ProtNLM"/>
    </source>
</evidence>
<dbReference type="InterPro" id="IPR012902">
    <property type="entry name" value="N_methyl_site"/>
</dbReference>
<proteinExistence type="predicted"/>
<dbReference type="SUPFAM" id="SSF54523">
    <property type="entry name" value="Pili subunits"/>
    <property type="match status" value="1"/>
</dbReference>